<dbReference type="Proteomes" id="UP000319094">
    <property type="component" value="Unassembled WGS sequence"/>
</dbReference>
<dbReference type="AlphaFoldDB" id="A0A542Y3R7"/>
<evidence type="ECO:0008006" key="3">
    <source>
        <dbReference type="Google" id="ProtNLM"/>
    </source>
</evidence>
<reference evidence="1 2" key="1">
    <citation type="submission" date="2019-06" db="EMBL/GenBank/DDBJ databases">
        <title>Sequencing the genomes of 1000 actinobacteria strains.</title>
        <authorList>
            <person name="Klenk H.-P."/>
        </authorList>
    </citation>
    <scope>NUCLEOTIDE SEQUENCE [LARGE SCALE GENOMIC DNA]</scope>
    <source>
        <strain evidence="1 2">DSM 8803</strain>
    </source>
</reference>
<organism evidence="1 2">
    <name type="scientific">Leucobacter komagatae</name>
    <dbReference type="NCBI Taxonomy" id="55969"/>
    <lineage>
        <taxon>Bacteria</taxon>
        <taxon>Bacillati</taxon>
        <taxon>Actinomycetota</taxon>
        <taxon>Actinomycetes</taxon>
        <taxon>Micrococcales</taxon>
        <taxon>Microbacteriaceae</taxon>
        <taxon>Leucobacter</taxon>
    </lineage>
</organism>
<dbReference type="EMBL" id="VFON01000001">
    <property type="protein sequence ID" value="TQL42712.1"/>
    <property type="molecule type" value="Genomic_DNA"/>
</dbReference>
<evidence type="ECO:0000313" key="1">
    <source>
        <dbReference type="EMBL" id="TQL42712.1"/>
    </source>
</evidence>
<dbReference type="OrthoDB" id="26212at2"/>
<accession>A0A542Y3R7</accession>
<dbReference type="RefSeq" id="WP_141886125.1">
    <property type="nucleotide sequence ID" value="NZ_BAAAUY010000013.1"/>
</dbReference>
<sequence>MAERNRTVLVGRDGEDHLDLTQAVVYTGVSRVTLMRRIADGRLPSQIVNGKHRVSSGDLDALFGPAPVLAGARTADDSTLRLWAKRVAEAAPPLRPEQRDVVLSAFADALITIGGE</sequence>
<name>A0A542Y3R7_9MICO</name>
<comment type="caution">
    <text evidence="1">The sequence shown here is derived from an EMBL/GenBank/DDBJ whole genome shotgun (WGS) entry which is preliminary data.</text>
</comment>
<evidence type="ECO:0000313" key="2">
    <source>
        <dbReference type="Proteomes" id="UP000319094"/>
    </source>
</evidence>
<protein>
    <recommendedName>
        <fullName evidence="3">Excisionase family DNA binding protein</fullName>
    </recommendedName>
</protein>
<keyword evidence="2" id="KW-1185">Reference proteome</keyword>
<proteinExistence type="predicted"/>
<gene>
    <name evidence="1" type="ORF">FB468_0717</name>
</gene>